<proteinExistence type="predicted"/>
<dbReference type="InterPro" id="IPR015947">
    <property type="entry name" value="PUA-like_sf"/>
</dbReference>
<comment type="caution">
    <text evidence="2">The sequence shown here is derived from an EMBL/GenBank/DDBJ whole genome shotgun (WGS) entry which is preliminary data.</text>
</comment>
<dbReference type="EMBL" id="JYFC01000002">
    <property type="protein sequence ID" value="KJC65023.1"/>
    <property type="molecule type" value="Genomic_DNA"/>
</dbReference>
<dbReference type="PANTHER" id="PTHR39203:SF1">
    <property type="entry name" value="CYTOPLASMIC PROTEIN"/>
    <property type="match status" value="1"/>
</dbReference>
<dbReference type="Pfam" id="PF04266">
    <property type="entry name" value="ASCH"/>
    <property type="match status" value="1"/>
</dbReference>
<dbReference type="SUPFAM" id="SSF88697">
    <property type="entry name" value="PUA domain-like"/>
    <property type="match status" value="1"/>
</dbReference>
<accession>A0ABR5CHD2</accession>
<feature type="domain" description="ASCH" evidence="1">
    <location>
        <begin position="11"/>
        <end position="137"/>
    </location>
</feature>
<dbReference type="InterPro" id="IPR007374">
    <property type="entry name" value="ASCH_domain"/>
</dbReference>
<dbReference type="RefSeq" id="WP_044439836.1">
    <property type="nucleotide sequence ID" value="NZ_JYFC01000002.1"/>
</dbReference>
<dbReference type="PANTHER" id="PTHR39203">
    <property type="entry name" value="CYTOPLASMIC PROTEIN-RELATED"/>
    <property type="match status" value="1"/>
</dbReference>
<gene>
    <name evidence="2" type="ORF">TZ00_05425</name>
</gene>
<dbReference type="CDD" id="cd06553">
    <property type="entry name" value="ASCH_Ef3133_like"/>
    <property type="match status" value="1"/>
</dbReference>
<dbReference type="SMART" id="SM01022">
    <property type="entry name" value="ASCH"/>
    <property type="match status" value="1"/>
</dbReference>
<dbReference type="Gene3D" id="3.10.400.10">
    <property type="entry name" value="Sulfate adenylyltransferase"/>
    <property type="match status" value="1"/>
</dbReference>
<evidence type="ECO:0000313" key="3">
    <source>
        <dbReference type="Proteomes" id="UP000032503"/>
    </source>
</evidence>
<dbReference type="InterPro" id="IPR009326">
    <property type="entry name" value="DUF984"/>
</dbReference>
<reference evidence="2 3" key="1">
    <citation type="journal article" date="2001" name="Int. J. Syst. Evol. Microbiol.">
        <title>Agreia bicolorata gen. nov., sp. nov., to accommodate actinobacteria isolated from narrow reed grass infected by the nematode Heteroanguina graminophila.</title>
        <authorList>
            <person name="Evtushenko L.I."/>
            <person name="Dorofeeva L.V."/>
            <person name="Dobrovolskaya T.G."/>
            <person name="Streshinskaya G.M."/>
            <person name="Subbotin S.A."/>
            <person name="Tiedje J.M."/>
        </authorList>
    </citation>
    <scope>NUCLEOTIDE SEQUENCE [LARGE SCALE GENOMIC DNA]</scope>
    <source>
        <strain evidence="2 3">VKM Ac-1804</strain>
    </source>
</reference>
<dbReference type="PIRSF" id="PIRSF021320">
    <property type="entry name" value="DUF984"/>
    <property type="match status" value="1"/>
</dbReference>
<evidence type="ECO:0000313" key="2">
    <source>
        <dbReference type="EMBL" id="KJC65023.1"/>
    </source>
</evidence>
<organism evidence="2 3">
    <name type="scientific">Agreia bicolorata</name>
    <dbReference type="NCBI Taxonomy" id="110935"/>
    <lineage>
        <taxon>Bacteria</taxon>
        <taxon>Bacillati</taxon>
        <taxon>Actinomycetota</taxon>
        <taxon>Actinomycetes</taxon>
        <taxon>Micrococcales</taxon>
        <taxon>Microbacteriaceae</taxon>
        <taxon>Agreia</taxon>
    </lineage>
</organism>
<sequence length="143" mass="15566">MTEPKPLVVEFAFPGPLRDRIVAAILDGSKTSTTSTVAEYEIENEPLPTVGTRGTVIDSDGRPVAVIETTDVRIVRLEDVDLHHVLAEGEGHRSVAAWREAHESFWASQSMHQVLKEAVHLIDDDTPVVLETFTLVGTAVAAD</sequence>
<protein>
    <submittedName>
        <fullName evidence="2">RNA-binding protein</fullName>
    </submittedName>
</protein>
<dbReference type="Proteomes" id="UP000032503">
    <property type="component" value="Unassembled WGS sequence"/>
</dbReference>
<name>A0ABR5CHD2_9MICO</name>
<keyword evidence="3" id="KW-1185">Reference proteome</keyword>
<evidence type="ECO:0000259" key="1">
    <source>
        <dbReference type="SMART" id="SM01022"/>
    </source>
</evidence>